<dbReference type="GO" id="GO:0006672">
    <property type="term" value="P:ceramide metabolic process"/>
    <property type="evidence" value="ECO:0007669"/>
    <property type="project" value="TreeGrafter"/>
</dbReference>
<dbReference type="Pfam" id="PF00781">
    <property type="entry name" value="DAGK_cat"/>
    <property type="match status" value="1"/>
</dbReference>
<dbReference type="InterPro" id="IPR050187">
    <property type="entry name" value="Lipid_Phosphate_FormReg"/>
</dbReference>
<proteinExistence type="predicted"/>
<dbReference type="Proteomes" id="UP000314986">
    <property type="component" value="Unassembled WGS sequence"/>
</dbReference>
<reference evidence="2" key="4">
    <citation type="submission" date="2025-08" db="UniProtKB">
        <authorList>
            <consortium name="Ensembl"/>
        </authorList>
    </citation>
    <scope>IDENTIFICATION</scope>
</reference>
<dbReference type="SUPFAM" id="SSF111331">
    <property type="entry name" value="NAD kinase/diacylglycerol kinase-like"/>
    <property type="match status" value="1"/>
</dbReference>
<dbReference type="PANTHER" id="PTHR12358:SF111">
    <property type="entry name" value="CERAMIDE KINASE, ISOFORM A"/>
    <property type="match status" value="1"/>
</dbReference>
<keyword evidence="3" id="KW-1185">Reference proteome</keyword>
<protein>
    <submittedName>
        <fullName evidence="2">Ceramide kinase-like</fullName>
    </submittedName>
</protein>
<dbReference type="GO" id="GO:0016020">
    <property type="term" value="C:membrane"/>
    <property type="evidence" value="ECO:0007669"/>
    <property type="project" value="GOC"/>
</dbReference>
<dbReference type="GO" id="GO:0001729">
    <property type="term" value="F:ceramide kinase activity"/>
    <property type="evidence" value="ECO:0007669"/>
    <property type="project" value="TreeGrafter"/>
</dbReference>
<dbReference type="Gene3D" id="3.40.50.10330">
    <property type="entry name" value="Probable inorganic polyphosphate/atp-NAD kinase, domain 1"/>
    <property type="match status" value="1"/>
</dbReference>
<feature type="domain" description="DAGKc" evidence="1">
    <location>
        <begin position="27"/>
        <end position="177"/>
    </location>
</feature>
<dbReference type="InterPro" id="IPR001206">
    <property type="entry name" value="Diacylglycerol_kinase_cat_dom"/>
</dbReference>
<dbReference type="Ensembl" id="ENSCMIT00000004285.1">
    <property type="protein sequence ID" value="ENSCMIP00000004129.1"/>
    <property type="gene ID" value="ENSCMIG00000002450.1"/>
</dbReference>
<dbReference type="GeneTree" id="ENSGT00940000156976"/>
<dbReference type="PROSITE" id="PS50146">
    <property type="entry name" value="DAGK"/>
    <property type="match status" value="1"/>
</dbReference>
<name>A0A4W3H216_CALMI</name>
<organism evidence="2 3">
    <name type="scientific">Callorhinchus milii</name>
    <name type="common">Ghost shark</name>
    <dbReference type="NCBI Taxonomy" id="7868"/>
    <lineage>
        <taxon>Eukaryota</taxon>
        <taxon>Metazoa</taxon>
        <taxon>Chordata</taxon>
        <taxon>Craniata</taxon>
        <taxon>Vertebrata</taxon>
        <taxon>Chondrichthyes</taxon>
        <taxon>Holocephali</taxon>
        <taxon>Chimaeriformes</taxon>
        <taxon>Callorhinchidae</taxon>
        <taxon>Callorhinchus</taxon>
    </lineage>
</organism>
<dbReference type="InterPro" id="IPR017438">
    <property type="entry name" value="ATP-NAD_kinase_N"/>
</dbReference>
<sequence length="390" mass="43888">VTFSTSVRALHHQWMQTIEDQLHYKAVRPHSLLVFINPVAAIQQAVDIYQFKVAPLFKLAKITTVVIVTDYANHARDYILATDFHKYDGVVCVGGDGMFSELMQGVIRRTQTKAGVDLNNPKARLAKCHLRIGIIPAGSTNSVCYSTTGVSDPVTSALHIIVGDCQPLDVCSVHQRNTLLKYSASLLGYGFFGDILKDAERARWLRASRYDLSGIKTFLKHQLYEGNISFRLATGRVGSPRDKCRSQTDSFSAGDEANWNELEGKFLAINGACISCCSFRSSQGLSPSGHLANGALDLILVHKCSKFNFLRHLFRHVTNNDQLDFPFVEVYRVREFKFLPYVMSSREIALKKQKRKSHFRRNIWRRNVGRKSSSWNSDGELIMPAAIEVK</sequence>
<reference evidence="3" key="3">
    <citation type="journal article" date="2014" name="Nature">
        <title>Elephant shark genome provides unique insights into gnathostome evolution.</title>
        <authorList>
            <consortium name="International Elephant Shark Genome Sequencing Consortium"/>
            <person name="Venkatesh B."/>
            <person name="Lee A.P."/>
            <person name="Ravi V."/>
            <person name="Maurya A.K."/>
            <person name="Lian M.M."/>
            <person name="Swann J.B."/>
            <person name="Ohta Y."/>
            <person name="Flajnik M.F."/>
            <person name="Sutoh Y."/>
            <person name="Kasahara M."/>
            <person name="Hoon S."/>
            <person name="Gangu V."/>
            <person name="Roy S.W."/>
            <person name="Irimia M."/>
            <person name="Korzh V."/>
            <person name="Kondrychyn I."/>
            <person name="Lim Z.W."/>
            <person name="Tay B.H."/>
            <person name="Tohari S."/>
            <person name="Kong K.W."/>
            <person name="Ho S."/>
            <person name="Lorente-Galdos B."/>
            <person name="Quilez J."/>
            <person name="Marques-Bonet T."/>
            <person name="Raney B.J."/>
            <person name="Ingham P.W."/>
            <person name="Tay A."/>
            <person name="Hillier L.W."/>
            <person name="Minx P."/>
            <person name="Boehm T."/>
            <person name="Wilson R.K."/>
            <person name="Brenner S."/>
            <person name="Warren W.C."/>
        </authorList>
    </citation>
    <scope>NUCLEOTIDE SEQUENCE [LARGE SCALE GENOMIC DNA]</scope>
</reference>
<dbReference type="AlphaFoldDB" id="A0A4W3H216"/>
<reference evidence="3" key="1">
    <citation type="journal article" date="2006" name="Science">
        <title>Ancient noncoding elements conserved in the human genome.</title>
        <authorList>
            <person name="Venkatesh B."/>
            <person name="Kirkness E.F."/>
            <person name="Loh Y.H."/>
            <person name="Halpern A.L."/>
            <person name="Lee A.P."/>
            <person name="Johnson J."/>
            <person name="Dandona N."/>
            <person name="Viswanathan L.D."/>
            <person name="Tay A."/>
            <person name="Venter J.C."/>
            <person name="Strausberg R.L."/>
            <person name="Brenner S."/>
        </authorList>
    </citation>
    <scope>NUCLEOTIDE SEQUENCE [LARGE SCALE GENOMIC DNA]</scope>
</reference>
<dbReference type="Pfam" id="PF19280">
    <property type="entry name" value="CERK_C"/>
    <property type="match status" value="1"/>
</dbReference>
<dbReference type="PANTHER" id="PTHR12358">
    <property type="entry name" value="SPHINGOSINE KINASE"/>
    <property type="match status" value="1"/>
</dbReference>
<dbReference type="Gene3D" id="2.60.200.40">
    <property type="match status" value="1"/>
</dbReference>
<reference evidence="3" key="2">
    <citation type="journal article" date="2007" name="PLoS Biol.">
        <title>Survey sequencing and comparative analysis of the elephant shark (Callorhinchus milii) genome.</title>
        <authorList>
            <person name="Venkatesh B."/>
            <person name="Kirkness E.F."/>
            <person name="Loh Y.H."/>
            <person name="Halpern A.L."/>
            <person name="Lee A.P."/>
            <person name="Johnson J."/>
            <person name="Dandona N."/>
            <person name="Viswanathan L.D."/>
            <person name="Tay A."/>
            <person name="Venter J.C."/>
            <person name="Strausberg R.L."/>
            <person name="Brenner S."/>
        </authorList>
    </citation>
    <scope>NUCLEOTIDE SEQUENCE [LARGE SCALE GENOMIC DNA]</scope>
</reference>
<evidence type="ECO:0000259" key="1">
    <source>
        <dbReference type="PROSITE" id="PS50146"/>
    </source>
</evidence>
<dbReference type="InterPro" id="IPR016064">
    <property type="entry name" value="NAD/diacylglycerol_kinase_sf"/>
</dbReference>
<accession>A0A4W3H216</accession>
<reference evidence="2" key="5">
    <citation type="submission" date="2025-09" db="UniProtKB">
        <authorList>
            <consortium name="Ensembl"/>
        </authorList>
    </citation>
    <scope>IDENTIFICATION</scope>
</reference>
<dbReference type="InterPro" id="IPR045363">
    <property type="entry name" value="CERK_C"/>
</dbReference>
<evidence type="ECO:0000313" key="2">
    <source>
        <dbReference type="Ensembl" id="ENSCMIP00000004129.1"/>
    </source>
</evidence>
<dbReference type="SMART" id="SM00046">
    <property type="entry name" value="DAGKc"/>
    <property type="match status" value="1"/>
</dbReference>
<evidence type="ECO:0000313" key="3">
    <source>
        <dbReference type="Proteomes" id="UP000314986"/>
    </source>
</evidence>